<gene>
    <name evidence="2" type="ORF">SYN_00250</name>
</gene>
<accession>Q2LPY9</accession>
<feature type="domain" description="Glycosyltransferase 2-like" evidence="1">
    <location>
        <begin position="251"/>
        <end position="385"/>
    </location>
</feature>
<dbReference type="KEGG" id="sat:SYN_00250"/>
<dbReference type="EMBL" id="CP000252">
    <property type="protein sequence ID" value="ABC76344.1"/>
    <property type="molecule type" value="Genomic_DNA"/>
</dbReference>
<dbReference type="EC" id="2.4.1.-" evidence="2"/>
<name>Q2LPY9_SYNAS</name>
<dbReference type="eggNOG" id="COG0463">
    <property type="taxonomic scope" value="Bacteria"/>
</dbReference>
<keyword evidence="2" id="KW-0328">Glycosyltransferase</keyword>
<sequence>MAVLSVVLQPPENQEQAESMLAPFLGSPLVETIWIASRSPLGKPLPPRCRQAPPDAFSSGAALNDLLCRIETPWLLMIPDARRLEIPPPSLERLLEVAEITGAGLVYADFRDRGTDGRLHDHPLIDYSMGSIRDTFDFGPLMLFSVPAISQTLKIRGAIPPLKHAALYDLRLKLSLDSAVFHLQEFLCTRTEIDSRSSGEKIFDYVRSDQQAVQKEMENVAMDHLQRLGAFLSPIFKPLPPGSQDFPVEASVIIPVRNRKRTILEAVDSALSQKTDFPFNLIVVDNFSTDGTTELLAERAKTCPALHSRIPVRDDLDIGGCWNEAVSDPACGRYAVQLDSDDLYSRPDALQQLVNLLRTGHYAMVIGSYTLVNEHLEEISPGLVDHREWTPENGRNNALRINGLGAPRAFSTEILRKTGFLNVGYGEDYALALQLSRYYKIGRIYESLYLCRRWTDNTDAALPIEKINRNDLFKDRIRTLEILARQRQNGCKP</sequence>
<reference evidence="2 3" key="1">
    <citation type="journal article" date="2007" name="Proc. Natl. Acad. Sci. U.S.A.">
        <title>The genome of Syntrophus aciditrophicus: life at the thermodynamic limit of microbial growth.</title>
        <authorList>
            <person name="McInerney M.J."/>
            <person name="Rohlin L."/>
            <person name="Mouttaki H."/>
            <person name="Kim U."/>
            <person name="Krupp R.S."/>
            <person name="Rios-Hernandez L."/>
            <person name="Sieber J."/>
            <person name="Struchtemeyer C.G."/>
            <person name="Bhattacharyya A."/>
            <person name="Campbell J.W."/>
            <person name="Gunsalus R.P."/>
        </authorList>
    </citation>
    <scope>NUCLEOTIDE SEQUENCE [LARGE SCALE GENOMIC DNA]</scope>
    <source>
        <strain evidence="2 3">SB</strain>
    </source>
</reference>
<dbReference type="PANTHER" id="PTHR43685:SF2">
    <property type="entry name" value="GLYCOSYLTRANSFERASE 2-LIKE DOMAIN-CONTAINING PROTEIN"/>
    <property type="match status" value="1"/>
</dbReference>
<dbReference type="InterPro" id="IPR029044">
    <property type="entry name" value="Nucleotide-diphossugar_trans"/>
</dbReference>
<dbReference type="CAZy" id="GT2">
    <property type="family name" value="Glycosyltransferase Family 2"/>
</dbReference>
<dbReference type="GO" id="GO:0016757">
    <property type="term" value="F:glycosyltransferase activity"/>
    <property type="evidence" value="ECO:0007669"/>
    <property type="project" value="UniProtKB-KW"/>
</dbReference>
<dbReference type="PANTHER" id="PTHR43685">
    <property type="entry name" value="GLYCOSYLTRANSFERASE"/>
    <property type="match status" value="1"/>
</dbReference>
<dbReference type="Pfam" id="PF00535">
    <property type="entry name" value="Glycos_transf_2"/>
    <property type="match status" value="1"/>
</dbReference>
<organism evidence="2 3">
    <name type="scientific">Syntrophus aciditrophicus (strain SB)</name>
    <dbReference type="NCBI Taxonomy" id="56780"/>
    <lineage>
        <taxon>Bacteria</taxon>
        <taxon>Pseudomonadati</taxon>
        <taxon>Thermodesulfobacteriota</taxon>
        <taxon>Syntrophia</taxon>
        <taxon>Syntrophales</taxon>
        <taxon>Syntrophaceae</taxon>
        <taxon>Syntrophus</taxon>
    </lineage>
</organism>
<dbReference type="Proteomes" id="UP000001933">
    <property type="component" value="Chromosome"/>
</dbReference>
<proteinExistence type="predicted"/>
<dbReference type="OrthoDB" id="433681at2"/>
<evidence type="ECO:0000313" key="2">
    <source>
        <dbReference type="EMBL" id="ABC76344.1"/>
    </source>
</evidence>
<dbReference type="HOGENOM" id="CLU_530861_0_0_7"/>
<dbReference type="AlphaFoldDB" id="Q2LPY9"/>
<dbReference type="InterPro" id="IPR001173">
    <property type="entry name" value="Glyco_trans_2-like"/>
</dbReference>
<dbReference type="InterPro" id="IPR050834">
    <property type="entry name" value="Glycosyltransf_2"/>
</dbReference>
<dbReference type="InParanoid" id="Q2LPY9"/>
<dbReference type="SUPFAM" id="SSF53448">
    <property type="entry name" value="Nucleotide-diphospho-sugar transferases"/>
    <property type="match status" value="1"/>
</dbReference>
<dbReference type="STRING" id="56780.SYN_00250"/>
<keyword evidence="3" id="KW-1185">Reference proteome</keyword>
<protein>
    <submittedName>
        <fullName evidence="2">Glycosyltransferase</fullName>
        <ecNumber evidence="2">2.4.1.-</ecNumber>
    </submittedName>
</protein>
<dbReference type="Gene3D" id="3.90.550.10">
    <property type="entry name" value="Spore Coat Polysaccharide Biosynthesis Protein SpsA, Chain A"/>
    <property type="match status" value="1"/>
</dbReference>
<keyword evidence="2" id="KW-0808">Transferase</keyword>
<evidence type="ECO:0000313" key="3">
    <source>
        <dbReference type="Proteomes" id="UP000001933"/>
    </source>
</evidence>
<dbReference type="RefSeq" id="WP_011416378.1">
    <property type="nucleotide sequence ID" value="NC_007759.1"/>
</dbReference>
<dbReference type="CDD" id="cd00761">
    <property type="entry name" value="Glyco_tranf_GTA_type"/>
    <property type="match status" value="1"/>
</dbReference>
<evidence type="ECO:0000259" key="1">
    <source>
        <dbReference type="Pfam" id="PF00535"/>
    </source>
</evidence>